<comment type="caution">
    <text evidence="1">The sequence shown here is derived from an EMBL/GenBank/DDBJ whole genome shotgun (WGS) entry which is preliminary data.</text>
</comment>
<dbReference type="Proteomes" id="UP001148629">
    <property type="component" value="Unassembled WGS sequence"/>
</dbReference>
<accession>A0ACC1RIC5</accession>
<gene>
    <name evidence="1" type="ORF">NM208_g15051</name>
</gene>
<dbReference type="EMBL" id="JANRMS010003827">
    <property type="protein sequence ID" value="KAJ3514598.1"/>
    <property type="molecule type" value="Genomic_DNA"/>
</dbReference>
<organism evidence="1 2">
    <name type="scientific">Fusarium decemcellulare</name>
    <dbReference type="NCBI Taxonomy" id="57161"/>
    <lineage>
        <taxon>Eukaryota</taxon>
        <taxon>Fungi</taxon>
        <taxon>Dikarya</taxon>
        <taxon>Ascomycota</taxon>
        <taxon>Pezizomycotina</taxon>
        <taxon>Sordariomycetes</taxon>
        <taxon>Hypocreomycetidae</taxon>
        <taxon>Hypocreales</taxon>
        <taxon>Nectriaceae</taxon>
        <taxon>Fusarium</taxon>
        <taxon>Fusarium decemcellulare species complex</taxon>
    </lineage>
</organism>
<proteinExistence type="predicted"/>
<evidence type="ECO:0000313" key="2">
    <source>
        <dbReference type="Proteomes" id="UP001148629"/>
    </source>
</evidence>
<protein>
    <submittedName>
        <fullName evidence="1">Uncharacterized protein</fullName>
    </submittedName>
</protein>
<name>A0ACC1RIC5_9HYPO</name>
<sequence length="584" mass="64731">MSDPIITVKAVEADDSDRSSINERDFIDEKRIEQLGRQRPAVFSSLFAEIGFIFAIVGSLIMSLYTVSGINIILPSLIETFDIPESKRIWPVVVTSLTTSLLPLLFARMSDCYGGRVVFLGGHIWLLMWSLICGFSENTTMLIACRAMQGLGSSAFLPASMALLGHAYRPGSRKNFVFSLYSASGCVGIYFGIIMGAVSAQVIGWQWYFWIGCVCGCVLVLVGRLSIPSNLKDANSELGFGTSLGVLILLMPGLVLTMHVLIKTGHVPKVDDDIVVSLIFAILLLLAYVWHQYKDLSSLLPTGRFRPMRMLLVLCLFIEYGIFGLYLYYASSDINTVLKATPLQTAVWFAPLPGLGLALALAGGFVLRKISCRILMIISNVGFLISAVLFATIPEQRHSTTYTYWAYVFPSMLFATIGIDIACKVTIMYFAKALPRRLHAAGGALCSGLLFYGIAFWMGVGELAVFSTIRRKGRDKVDEREQLRIAFWVAAGLAVAVLCLALMIKLERPVVEPKADDDTEQQQEPQQIQLVQQEAPADIWERGVRLERARTLDEEWQTGTGYGVEIRYGKMYDGCIFWLGTWSL</sequence>
<reference evidence="1" key="1">
    <citation type="submission" date="2022-08" db="EMBL/GenBank/DDBJ databases">
        <title>Genome Sequence of Fusarium decemcellulare.</title>
        <authorList>
            <person name="Buettner E."/>
        </authorList>
    </citation>
    <scope>NUCLEOTIDE SEQUENCE</scope>
    <source>
        <strain evidence="1">Babe19</strain>
    </source>
</reference>
<keyword evidence="2" id="KW-1185">Reference proteome</keyword>
<evidence type="ECO:0000313" key="1">
    <source>
        <dbReference type="EMBL" id="KAJ3514598.1"/>
    </source>
</evidence>